<keyword evidence="4" id="KW-1185">Reference proteome</keyword>
<dbReference type="Pfam" id="PF13424">
    <property type="entry name" value="TPR_12"/>
    <property type="match status" value="1"/>
</dbReference>
<feature type="transmembrane region" description="Helical" evidence="1">
    <location>
        <begin position="6"/>
        <end position="23"/>
    </location>
</feature>
<dbReference type="Pfam" id="PF25000">
    <property type="entry name" value="DUF7779"/>
    <property type="match status" value="1"/>
</dbReference>
<evidence type="ECO:0000259" key="2">
    <source>
        <dbReference type="Pfam" id="PF25000"/>
    </source>
</evidence>
<keyword evidence="1" id="KW-0472">Membrane</keyword>
<gene>
    <name evidence="3" type="ORF">TOPH_06226</name>
</gene>
<evidence type="ECO:0000256" key="1">
    <source>
        <dbReference type="SAM" id="Phobius"/>
    </source>
</evidence>
<dbReference type="EMBL" id="LFRF01000020">
    <property type="protein sequence ID" value="KND89201.1"/>
    <property type="molecule type" value="Genomic_DNA"/>
</dbReference>
<dbReference type="SUPFAM" id="SSF53474">
    <property type="entry name" value="alpha/beta-Hydrolases"/>
    <property type="match status" value="1"/>
</dbReference>
<dbReference type="Gene3D" id="3.40.50.300">
    <property type="entry name" value="P-loop containing nucleotide triphosphate hydrolases"/>
    <property type="match status" value="1"/>
</dbReference>
<dbReference type="Gene3D" id="3.40.50.1820">
    <property type="entry name" value="alpha/beta hydrolase"/>
    <property type="match status" value="1"/>
</dbReference>
<dbReference type="InterPro" id="IPR029058">
    <property type="entry name" value="AB_hydrolase_fold"/>
</dbReference>
<dbReference type="InterPro" id="IPR011990">
    <property type="entry name" value="TPR-like_helical_dom_sf"/>
</dbReference>
<dbReference type="InterPro" id="IPR053137">
    <property type="entry name" value="NLR-like"/>
</dbReference>
<keyword evidence="1" id="KW-1133">Transmembrane helix</keyword>
<dbReference type="PANTHER" id="PTHR46082:SF6">
    <property type="entry name" value="AAA+ ATPASE DOMAIN-CONTAINING PROTEIN-RELATED"/>
    <property type="match status" value="1"/>
</dbReference>
<dbReference type="OrthoDB" id="1658288at2759"/>
<dbReference type="Gene3D" id="1.25.40.10">
    <property type="entry name" value="Tetratricopeptide repeat domain"/>
    <property type="match status" value="1"/>
</dbReference>
<accession>A0A0L0N5B1</accession>
<dbReference type="Proteomes" id="UP000036947">
    <property type="component" value="Unassembled WGS sequence"/>
</dbReference>
<protein>
    <submittedName>
        <fullName evidence="3">Protein SERAC1</fullName>
    </submittedName>
</protein>
<evidence type="ECO:0000313" key="3">
    <source>
        <dbReference type="EMBL" id="KND89201.1"/>
    </source>
</evidence>
<dbReference type="AlphaFoldDB" id="A0A0L0N5B1"/>
<dbReference type="InterPro" id="IPR056681">
    <property type="entry name" value="DUF7779"/>
</dbReference>
<keyword evidence="1" id="KW-0812">Transmembrane</keyword>
<reference evidence="3 4" key="1">
    <citation type="journal article" date="2015" name="BMC Genomics">
        <title>The genome of the truffle-parasite Tolypocladium ophioglossoides and the evolution of antifungal peptaibiotics.</title>
        <authorList>
            <person name="Quandt C.A."/>
            <person name="Bushley K.E."/>
            <person name="Spatafora J.W."/>
        </authorList>
    </citation>
    <scope>NUCLEOTIDE SEQUENCE [LARGE SCALE GENOMIC DNA]</scope>
    <source>
        <strain evidence="3 4">CBS 100239</strain>
    </source>
</reference>
<evidence type="ECO:0000313" key="4">
    <source>
        <dbReference type="Proteomes" id="UP000036947"/>
    </source>
</evidence>
<dbReference type="InterPro" id="IPR027417">
    <property type="entry name" value="P-loop_NTPase"/>
</dbReference>
<dbReference type="SUPFAM" id="SSF52540">
    <property type="entry name" value="P-loop containing nucleoside triphosphate hydrolases"/>
    <property type="match status" value="1"/>
</dbReference>
<sequence length="932" mass="103689">MELSVAGQLYILAVVAICTIVYVRRSRRAAPSACVPQPPKAGMTFRVRGVPLEWDNVLLCSFLADQDRSASLRVLSLATEVNGQSKTATVSFQNPSASQSWQLHLPEESPRPQCITLDDGFLGLTTLYIPSPEDHKIDVIAVSGLGGHAFGSFKERGGVHMWLRDALPYDLTHENDDRPMGRAMTFGNDTAVAESTSTQNLEDLASSFHSSLLPLVAGPRTRPIIFVAHSLGGLIVKQALISLAKSEKDEDKMLLQAVYGVAFFGVPHDGMDISSLIPMVGNRPNRFLLESISRVNSQVLSTQQREFQRALGREGAAEVFSFYETSLSPTATKAETGEWEMKGPLAVLVTKSSATHCRPWEDGTEHMCAIDRTHSDMVKFGQHDNEYDKARGRLIGLARRAVTRRRRGPGTHFVVPYVENRHFVGRSETLAQLKRQLGLGQRPGDSPARLRVSLHGLGGVGKTQVALAYVFWLCTTCPEISVFWVHASSAERFHQSFFDIAQKCEIPGRDDPKMDVLLLVKNWLGDQNRRRWLMVIDNADDTELFFNKSDTTPNANVENLASYLPESDQGSLLITTRNKQTGIKLTMGKTPIVKDRMEDGDCRTLLQTRLEGNAATDHDLSTLAKRLEYLPLALVQAAAFIQENSITVQEYFELQDDSDQGLVDLLSEEFETVGRDSGAPRAVAQTWMISFQRIERNNTLAGQLLSFMCLLDRQDIPKEFLSHYSNQEQSGGPSSRIQFEKALGALKAFSFIGEENSGRYDMHRLVQLVTRKWLTSRGTISRFGREVLMTISHLFPFGEFETRSVCAAYLSHAYGIVRLGEFETEDEAKAKASLLHCMAGYLNFEGRWAEAELLFVQVMETTRRVLGVEHPSTLSSMNNLAHTWRGIGKIPEALDLMRTCISLGRVKLGPDHPYIQSSISALGLWESDSQDG</sequence>
<dbReference type="PANTHER" id="PTHR46082">
    <property type="entry name" value="ATP/GTP-BINDING PROTEIN-RELATED"/>
    <property type="match status" value="1"/>
</dbReference>
<name>A0A0L0N5B1_TOLOC</name>
<proteinExistence type="predicted"/>
<dbReference type="SUPFAM" id="SSF48452">
    <property type="entry name" value="TPR-like"/>
    <property type="match status" value="1"/>
</dbReference>
<feature type="domain" description="DUF7779" evidence="2">
    <location>
        <begin position="694"/>
        <end position="775"/>
    </location>
</feature>
<comment type="caution">
    <text evidence="3">The sequence shown here is derived from an EMBL/GenBank/DDBJ whole genome shotgun (WGS) entry which is preliminary data.</text>
</comment>
<organism evidence="3 4">
    <name type="scientific">Tolypocladium ophioglossoides (strain CBS 100239)</name>
    <name type="common">Snaketongue truffleclub</name>
    <name type="synonym">Elaphocordyceps ophioglossoides</name>
    <dbReference type="NCBI Taxonomy" id="1163406"/>
    <lineage>
        <taxon>Eukaryota</taxon>
        <taxon>Fungi</taxon>
        <taxon>Dikarya</taxon>
        <taxon>Ascomycota</taxon>
        <taxon>Pezizomycotina</taxon>
        <taxon>Sordariomycetes</taxon>
        <taxon>Hypocreomycetidae</taxon>
        <taxon>Hypocreales</taxon>
        <taxon>Ophiocordycipitaceae</taxon>
        <taxon>Tolypocladium</taxon>
    </lineage>
</organism>